<keyword evidence="3" id="KW-1185">Reference proteome</keyword>
<keyword evidence="1" id="KW-1133">Transmembrane helix</keyword>
<feature type="transmembrane region" description="Helical" evidence="1">
    <location>
        <begin position="55"/>
        <end position="73"/>
    </location>
</feature>
<reference evidence="2 3" key="1">
    <citation type="submission" date="2021-02" db="EMBL/GenBank/DDBJ databases">
        <title>FDA dAtabase for Regulatory Grade micrObial Sequences (FDA-ARGOS): Supporting development and validation of Infectious Disease Dx tests.</title>
        <authorList>
            <person name="Sproer C."/>
            <person name="Gronow S."/>
            <person name="Severitt S."/>
            <person name="Schroder I."/>
            <person name="Tallon L."/>
            <person name="Sadzewicz L."/>
            <person name="Zhao X."/>
            <person name="Boylan J."/>
            <person name="Ott S."/>
            <person name="Bowen H."/>
            <person name="Vavikolanu K."/>
            <person name="Mehta A."/>
            <person name="Aluvathingal J."/>
            <person name="Nadendla S."/>
            <person name="Lowell S."/>
            <person name="Myers T."/>
            <person name="Yan Y."/>
            <person name="Sichtig H."/>
        </authorList>
    </citation>
    <scope>NUCLEOTIDE SEQUENCE [LARGE SCALE GENOMIC DNA]</scope>
    <source>
        <strain evidence="2 3">FDAARGOS_1207</strain>
    </source>
</reference>
<accession>A0ABX7HFN3</accession>
<protein>
    <submittedName>
        <fullName evidence="2">Uncharacterized protein</fullName>
    </submittedName>
</protein>
<proteinExistence type="predicted"/>
<dbReference type="Proteomes" id="UP000627155">
    <property type="component" value="Chromosome"/>
</dbReference>
<evidence type="ECO:0000256" key="1">
    <source>
        <dbReference type="SAM" id="Phobius"/>
    </source>
</evidence>
<gene>
    <name evidence="2" type="ORF">I6J37_01565</name>
</gene>
<feature type="transmembrane region" description="Helical" evidence="1">
    <location>
        <begin position="31"/>
        <end position="48"/>
    </location>
</feature>
<name>A0ABX7HFN3_9STAP</name>
<sequence>MKRYEQFAFVISAICAFILLLNLVGVFNINSLFNTLLTAATIASIATFNVRNYRSIGIILYAIAVFMVVIYFANDLLA</sequence>
<keyword evidence="1" id="KW-0472">Membrane</keyword>
<keyword evidence="1" id="KW-0812">Transmembrane</keyword>
<dbReference type="RefSeq" id="WP_103322529.1">
    <property type="nucleotide sequence ID" value="NZ_CBCPHH010000001.1"/>
</dbReference>
<evidence type="ECO:0000313" key="2">
    <source>
        <dbReference type="EMBL" id="QRO85420.1"/>
    </source>
</evidence>
<feature type="transmembrane region" description="Helical" evidence="1">
    <location>
        <begin position="7"/>
        <end position="25"/>
    </location>
</feature>
<organism evidence="2 3">
    <name type="scientific">Mammaliicoccus vitulinus</name>
    <dbReference type="NCBI Taxonomy" id="71237"/>
    <lineage>
        <taxon>Bacteria</taxon>
        <taxon>Bacillati</taxon>
        <taxon>Bacillota</taxon>
        <taxon>Bacilli</taxon>
        <taxon>Bacillales</taxon>
        <taxon>Staphylococcaceae</taxon>
        <taxon>Mammaliicoccus</taxon>
    </lineage>
</organism>
<evidence type="ECO:0000313" key="3">
    <source>
        <dbReference type="Proteomes" id="UP000627155"/>
    </source>
</evidence>
<dbReference type="EMBL" id="CP069486">
    <property type="protein sequence ID" value="QRO85420.1"/>
    <property type="molecule type" value="Genomic_DNA"/>
</dbReference>